<keyword evidence="2" id="KW-1185">Reference proteome</keyword>
<dbReference type="HOGENOM" id="CLU_2112367_0_0_1"/>
<dbReference type="Proteomes" id="UP000007014">
    <property type="component" value="Chromosome 6"/>
</dbReference>
<evidence type="ECO:0000313" key="2">
    <source>
        <dbReference type="Proteomes" id="UP000007014"/>
    </source>
</evidence>
<evidence type="ECO:0000313" key="1">
    <source>
        <dbReference type="EMBL" id="BAM79448.1"/>
    </source>
</evidence>
<dbReference type="KEGG" id="cme:CYME_CMF067C"/>
<accession>M1VFU2</accession>
<dbReference type="RefSeq" id="XP_005535734.1">
    <property type="nucleotide sequence ID" value="XM_005535677.1"/>
</dbReference>
<protein>
    <submittedName>
        <fullName evidence="1">Uncharacterized protein</fullName>
    </submittedName>
</protein>
<name>M1VFU2_CYAM1</name>
<sequence length="115" mass="12683">MDTAGKQDIAASVGPKRRCIDAQRIFSGASVSRDAWRAQRDTEGGCTSAEDDALGSVCSLSIADRKRSLSETRGCWRRSPRDSASTCFCMRLAPPRIHSDDKCSQAAWYPQARWI</sequence>
<reference evidence="1 2" key="1">
    <citation type="journal article" date="2004" name="Nature">
        <title>Genome sequence of the ultrasmall unicellular red alga Cyanidioschyzon merolae 10D.</title>
        <authorList>
            <person name="Matsuzaki M."/>
            <person name="Misumi O."/>
            <person name="Shin-i T."/>
            <person name="Maruyama S."/>
            <person name="Takahara M."/>
            <person name="Miyagishima S."/>
            <person name="Mori T."/>
            <person name="Nishida K."/>
            <person name="Yagisawa F."/>
            <person name="Nishida K."/>
            <person name="Yoshida Y."/>
            <person name="Nishimura Y."/>
            <person name="Nakao S."/>
            <person name="Kobayashi T."/>
            <person name="Momoyama Y."/>
            <person name="Higashiyama T."/>
            <person name="Minoda A."/>
            <person name="Sano M."/>
            <person name="Nomoto H."/>
            <person name="Oishi K."/>
            <person name="Hayashi H."/>
            <person name="Ohta F."/>
            <person name="Nishizaka S."/>
            <person name="Haga S."/>
            <person name="Miura S."/>
            <person name="Morishita T."/>
            <person name="Kabeya Y."/>
            <person name="Terasawa K."/>
            <person name="Suzuki Y."/>
            <person name="Ishii Y."/>
            <person name="Asakawa S."/>
            <person name="Takano H."/>
            <person name="Ohta N."/>
            <person name="Kuroiwa H."/>
            <person name="Tanaka K."/>
            <person name="Shimizu N."/>
            <person name="Sugano S."/>
            <person name="Sato N."/>
            <person name="Nozaki H."/>
            <person name="Ogasawara N."/>
            <person name="Kohara Y."/>
            <person name="Kuroiwa T."/>
        </authorList>
    </citation>
    <scope>NUCLEOTIDE SEQUENCE [LARGE SCALE GENOMIC DNA]</scope>
    <source>
        <strain evidence="1 2">10D</strain>
    </source>
</reference>
<dbReference type="AlphaFoldDB" id="M1VFU2"/>
<organism evidence="1 2">
    <name type="scientific">Cyanidioschyzon merolae (strain NIES-3377 / 10D)</name>
    <name type="common">Unicellular red alga</name>
    <dbReference type="NCBI Taxonomy" id="280699"/>
    <lineage>
        <taxon>Eukaryota</taxon>
        <taxon>Rhodophyta</taxon>
        <taxon>Bangiophyceae</taxon>
        <taxon>Cyanidiales</taxon>
        <taxon>Cyanidiaceae</taxon>
        <taxon>Cyanidioschyzon</taxon>
    </lineage>
</organism>
<dbReference type="GeneID" id="16993067"/>
<gene>
    <name evidence="1" type="ORF">CYME_CMF067C</name>
</gene>
<proteinExistence type="predicted"/>
<dbReference type="Gramene" id="CMF067CT">
    <property type="protein sequence ID" value="CMF067CT"/>
    <property type="gene ID" value="CMF067C"/>
</dbReference>
<reference evidence="1 2" key="2">
    <citation type="journal article" date="2007" name="BMC Biol.">
        <title>A 100%-complete sequence reveals unusually simple genomic features in the hot-spring red alga Cyanidioschyzon merolae.</title>
        <authorList>
            <person name="Nozaki H."/>
            <person name="Takano H."/>
            <person name="Misumi O."/>
            <person name="Terasawa K."/>
            <person name="Matsuzaki M."/>
            <person name="Maruyama S."/>
            <person name="Nishida K."/>
            <person name="Yagisawa F."/>
            <person name="Yoshida Y."/>
            <person name="Fujiwara T."/>
            <person name="Takio S."/>
            <person name="Tamura K."/>
            <person name="Chung S.J."/>
            <person name="Nakamura S."/>
            <person name="Kuroiwa H."/>
            <person name="Tanaka K."/>
            <person name="Sato N."/>
            <person name="Kuroiwa T."/>
        </authorList>
    </citation>
    <scope>NUCLEOTIDE SEQUENCE [LARGE SCALE GENOMIC DNA]</scope>
    <source>
        <strain evidence="1 2">10D</strain>
    </source>
</reference>
<dbReference type="EMBL" id="AP006488">
    <property type="protein sequence ID" value="BAM79448.1"/>
    <property type="molecule type" value="Genomic_DNA"/>
</dbReference>